<dbReference type="AlphaFoldDB" id="A0A3P1VCK1"/>
<name>A0A3P1VCK1_9STRE</name>
<gene>
    <name evidence="2" type="ORF">EII38_07560</name>
</gene>
<reference evidence="2 3" key="1">
    <citation type="submission" date="2018-11" db="EMBL/GenBank/DDBJ databases">
        <title>Genomes From Bacteria Associated with the Canine Oral Cavity: a Test Case for Automated Genome-Based Taxonomic Assignment.</title>
        <authorList>
            <person name="Coil D.A."/>
            <person name="Jospin G."/>
            <person name="Darling A.E."/>
            <person name="Wallis C."/>
            <person name="Davis I.J."/>
            <person name="Harris S."/>
            <person name="Eisen J.A."/>
            <person name="Holcombe L.J."/>
            <person name="O'Flynn C."/>
        </authorList>
    </citation>
    <scope>NUCLEOTIDE SEQUENCE [LARGE SCALE GENOMIC DNA]</scope>
    <source>
        <strain evidence="2 3">OH4621_COT-116</strain>
    </source>
</reference>
<dbReference type="EMBL" id="RQZA01000006">
    <property type="protein sequence ID" value="RRD31125.1"/>
    <property type="molecule type" value="Genomic_DNA"/>
</dbReference>
<accession>A0A3P1VCK1</accession>
<comment type="caution">
    <text evidence="2">The sequence shown here is derived from an EMBL/GenBank/DDBJ whole genome shotgun (WGS) entry which is preliminary data.</text>
</comment>
<keyword evidence="1" id="KW-0472">Membrane</keyword>
<dbReference type="Proteomes" id="UP000281771">
    <property type="component" value="Unassembled WGS sequence"/>
</dbReference>
<dbReference type="Pfam" id="PF02325">
    <property type="entry name" value="CCB3_YggT"/>
    <property type="match status" value="1"/>
</dbReference>
<keyword evidence="1" id="KW-0812">Transmembrane</keyword>
<feature type="transmembrane region" description="Helical" evidence="1">
    <location>
        <begin position="12"/>
        <end position="32"/>
    </location>
</feature>
<evidence type="ECO:0000313" key="3">
    <source>
        <dbReference type="Proteomes" id="UP000281771"/>
    </source>
</evidence>
<evidence type="ECO:0000256" key="1">
    <source>
        <dbReference type="SAM" id="Phobius"/>
    </source>
</evidence>
<organism evidence="2 3">
    <name type="scientific">Streptococcus minor</name>
    <dbReference type="NCBI Taxonomy" id="229549"/>
    <lineage>
        <taxon>Bacteria</taxon>
        <taxon>Bacillati</taxon>
        <taxon>Bacillota</taxon>
        <taxon>Bacilli</taxon>
        <taxon>Lactobacillales</taxon>
        <taxon>Streptococcaceae</taxon>
        <taxon>Streptococcus</taxon>
    </lineage>
</organism>
<dbReference type="GO" id="GO:0016020">
    <property type="term" value="C:membrane"/>
    <property type="evidence" value="ECO:0007669"/>
    <property type="project" value="InterPro"/>
</dbReference>
<keyword evidence="1" id="KW-1133">Transmembrane helix</keyword>
<evidence type="ECO:0000313" key="2">
    <source>
        <dbReference type="EMBL" id="RRD31125.1"/>
    </source>
</evidence>
<keyword evidence="3" id="KW-1185">Reference proteome</keyword>
<dbReference type="RefSeq" id="WP_018167765.1">
    <property type="nucleotide sequence ID" value="NZ_RQZA01000006.1"/>
</dbReference>
<protein>
    <submittedName>
        <fullName evidence="2">YggT family protein</fullName>
    </submittedName>
</protein>
<sequence>MHFIIFILLRAIELYSYILLAYVVLTWIPSLYDTAFGKLIVSLVRPVLNPFRKLNLQFFGLDWTIFVIWIVLNIISRFLFRMLLFF</sequence>
<dbReference type="InterPro" id="IPR003425">
    <property type="entry name" value="CCB3/YggT"/>
</dbReference>
<feature type="transmembrane region" description="Helical" evidence="1">
    <location>
        <begin position="58"/>
        <end position="80"/>
    </location>
</feature>
<proteinExistence type="predicted"/>